<reference evidence="1 2" key="1">
    <citation type="submission" date="2018-06" db="EMBL/GenBank/DDBJ databases">
        <title>Fusarium incarnatum-equiseti species complex species 28.</title>
        <authorList>
            <person name="Gardiner D.M."/>
        </authorList>
    </citation>
    <scope>NUCLEOTIDE SEQUENCE [LARGE SCALE GENOMIC DNA]</scope>
    <source>
        <strain evidence="1 2">FIESC_28</strain>
    </source>
</reference>
<dbReference type="GeneID" id="41989514"/>
<sequence length="168" mass="18743">MESVSFCSSDSSCSPPPFADSCIPVKRKLSELYADEQPCTLLPPAKRVKVDDDPNLPRVQMTCMKLFLLGVLKSYHRTPSPVPKRKAAQTKMSHGTITHVLQRLDCLGMVAQNINNALDQIERNVHVLASYMGDEAGKIPDSFKLARFGCKKLLSAYNERLNYLDELS</sequence>
<gene>
    <name evidence="1" type="ORF">FIESC28_00067</name>
</gene>
<evidence type="ECO:0000313" key="2">
    <source>
        <dbReference type="Proteomes" id="UP000253153"/>
    </source>
</evidence>
<protein>
    <submittedName>
        <fullName evidence="1">Uncharacterized protein</fullName>
    </submittedName>
</protein>
<accession>A0A366SCS9</accession>
<dbReference type="AlphaFoldDB" id="A0A366SCS9"/>
<dbReference type="Proteomes" id="UP000253153">
    <property type="component" value="Unassembled WGS sequence"/>
</dbReference>
<dbReference type="EMBL" id="QKXC01000002">
    <property type="protein sequence ID" value="RBR27123.1"/>
    <property type="molecule type" value="Genomic_DNA"/>
</dbReference>
<name>A0A366SCS9_9HYPO</name>
<dbReference type="RefSeq" id="XP_031021714.1">
    <property type="nucleotide sequence ID" value="XM_031154218.1"/>
</dbReference>
<proteinExistence type="predicted"/>
<keyword evidence="2" id="KW-1185">Reference proteome</keyword>
<comment type="caution">
    <text evidence="1">The sequence shown here is derived from an EMBL/GenBank/DDBJ whole genome shotgun (WGS) entry which is preliminary data.</text>
</comment>
<dbReference type="OrthoDB" id="5081562at2759"/>
<organism evidence="1 2">
    <name type="scientific">Fusarium coffeatum</name>
    <dbReference type="NCBI Taxonomy" id="231269"/>
    <lineage>
        <taxon>Eukaryota</taxon>
        <taxon>Fungi</taxon>
        <taxon>Dikarya</taxon>
        <taxon>Ascomycota</taxon>
        <taxon>Pezizomycotina</taxon>
        <taxon>Sordariomycetes</taxon>
        <taxon>Hypocreomycetidae</taxon>
        <taxon>Hypocreales</taxon>
        <taxon>Nectriaceae</taxon>
        <taxon>Fusarium</taxon>
        <taxon>Fusarium incarnatum-equiseti species complex</taxon>
    </lineage>
</organism>
<evidence type="ECO:0000313" key="1">
    <source>
        <dbReference type="EMBL" id="RBR27123.1"/>
    </source>
</evidence>